<dbReference type="EMBL" id="FOPM01000001">
    <property type="protein sequence ID" value="SFG25706.1"/>
    <property type="molecule type" value="Genomic_DNA"/>
</dbReference>
<organism evidence="1 2">
    <name type="scientific">Methylobacterium gossipiicola</name>
    <dbReference type="NCBI Taxonomy" id="582675"/>
    <lineage>
        <taxon>Bacteria</taxon>
        <taxon>Pseudomonadati</taxon>
        <taxon>Pseudomonadota</taxon>
        <taxon>Alphaproteobacteria</taxon>
        <taxon>Hyphomicrobiales</taxon>
        <taxon>Methylobacteriaceae</taxon>
        <taxon>Methylobacterium</taxon>
    </lineage>
</organism>
<name>A0A1I2QJ24_9HYPH</name>
<protein>
    <submittedName>
        <fullName evidence="1">Uncharacterized protein</fullName>
    </submittedName>
</protein>
<dbReference type="STRING" id="582675.SAMN05192565_10132"/>
<evidence type="ECO:0000313" key="1">
    <source>
        <dbReference type="EMBL" id="SFG25706.1"/>
    </source>
</evidence>
<reference evidence="2" key="1">
    <citation type="submission" date="2016-10" db="EMBL/GenBank/DDBJ databases">
        <authorList>
            <person name="Varghese N."/>
            <person name="Submissions S."/>
        </authorList>
    </citation>
    <scope>NUCLEOTIDE SEQUENCE [LARGE SCALE GENOMIC DNA]</scope>
    <source>
        <strain evidence="2">Gh-105</strain>
    </source>
</reference>
<dbReference type="PANTHER" id="PTHR39336:SF1">
    <property type="entry name" value="PYRIDOXAMINE PHOSPHATE OXIDASE FAMILY PROTEIN (AFU_ORTHOLOGUE AFUA_6G11440)"/>
    <property type="match status" value="1"/>
</dbReference>
<proteinExistence type="predicted"/>
<evidence type="ECO:0000313" key="2">
    <source>
        <dbReference type="Proteomes" id="UP000199229"/>
    </source>
</evidence>
<dbReference type="AlphaFoldDB" id="A0A1I2QJ24"/>
<sequence>MAMQFPAITDTHRAFIETQKIFFTGSCATGTRVNISPRSTAHLHVLGPNAVAYLDLTGSGSETAAHVKAGGALTIMLCAFDGAPMILRLYGQGRIAFRGTPDYAAFLDRFHGGAEPAGARQIVFLTVDLVQTSCGYAVPFFDHVGERPTLDRWAQAKGEEGLRAYRAEKNTTSIDGLPTGFRDF</sequence>
<dbReference type="Proteomes" id="UP000199229">
    <property type="component" value="Unassembled WGS sequence"/>
</dbReference>
<dbReference type="RefSeq" id="WP_091967539.1">
    <property type="nucleotide sequence ID" value="NZ_FOPM01000001.1"/>
</dbReference>
<dbReference type="InterPro" id="IPR012349">
    <property type="entry name" value="Split_barrel_FMN-bd"/>
</dbReference>
<dbReference type="OrthoDB" id="115989at2"/>
<dbReference type="PANTHER" id="PTHR39336">
    <property type="entry name" value="PYRIDOXAMINE PHOSPHATE OXIDASE FAMILY PROTEIN (AFU_ORTHOLOGUE AFUA_6G11440)"/>
    <property type="match status" value="1"/>
</dbReference>
<gene>
    <name evidence="1" type="ORF">SAMN05192565_10132</name>
</gene>
<keyword evidence="2" id="KW-1185">Reference proteome</keyword>
<accession>A0A1I2QJ24</accession>
<dbReference type="Gene3D" id="2.30.110.10">
    <property type="entry name" value="Electron Transport, Fmn-binding Protein, Chain A"/>
    <property type="match status" value="1"/>
</dbReference>